<evidence type="ECO:0000256" key="15">
    <source>
        <dbReference type="SAM" id="Phobius"/>
    </source>
</evidence>
<evidence type="ECO:0000256" key="2">
    <source>
        <dbReference type="ARBA" id="ARBA00008823"/>
    </source>
</evidence>
<keyword evidence="7 14" id="KW-0249">Electron transport</keyword>
<proteinExistence type="inferred from homology"/>
<protein>
    <recommendedName>
        <fullName evidence="14">Disulfide bond formation protein B</fullName>
    </recommendedName>
    <alternativeName>
        <fullName evidence="14">Disulfide oxidoreductase</fullName>
    </alternativeName>
</protein>
<keyword evidence="5" id="KW-0997">Cell inner membrane</keyword>
<evidence type="ECO:0000256" key="14">
    <source>
        <dbReference type="HAMAP-Rule" id="MF_00286"/>
    </source>
</evidence>
<evidence type="ECO:0000256" key="10">
    <source>
        <dbReference type="ARBA" id="ARBA00023136"/>
    </source>
</evidence>
<dbReference type="AlphaFoldDB" id="A0A2T3NXQ7"/>
<gene>
    <name evidence="14" type="primary">dsbB</name>
    <name evidence="16" type="ORF">C9I98_03455</name>
</gene>
<evidence type="ECO:0000256" key="8">
    <source>
        <dbReference type="ARBA" id="ARBA00022989"/>
    </source>
</evidence>
<keyword evidence="11 14" id="KW-1015">Disulfide bond</keyword>
<dbReference type="Pfam" id="PF02600">
    <property type="entry name" value="DsbB"/>
    <property type="match status" value="1"/>
</dbReference>
<dbReference type="PANTHER" id="PTHR36570">
    <property type="entry name" value="DISULFIDE BOND FORMATION PROTEIN B"/>
    <property type="match status" value="1"/>
</dbReference>
<dbReference type="HAMAP" id="MF_00286">
    <property type="entry name" value="DsbB"/>
    <property type="match status" value="1"/>
</dbReference>
<evidence type="ECO:0000313" key="16">
    <source>
        <dbReference type="EMBL" id="PSW21022.1"/>
    </source>
</evidence>
<dbReference type="NCBIfam" id="NF002485">
    <property type="entry name" value="PRK01749.1"/>
    <property type="match status" value="1"/>
</dbReference>
<feature type="topological domain" description="Cytoplasmic" evidence="14">
    <location>
        <begin position="1"/>
        <end position="16"/>
    </location>
</feature>
<feature type="topological domain" description="Cytoplasmic" evidence="14">
    <location>
        <begin position="167"/>
        <end position="174"/>
    </location>
</feature>
<reference evidence="16 17" key="1">
    <citation type="submission" date="2018-01" db="EMBL/GenBank/DDBJ databases">
        <title>Whole genome sequencing of Histamine producing bacteria.</title>
        <authorList>
            <person name="Butler K."/>
        </authorList>
    </citation>
    <scope>NUCLEOTIDE SEQUENCE [LARGE SCALE GENOMIC DNA]</scope>
    <source>
        <strain evidence="16 17">DSM 100436</strain>
    </source>
</reference>
<dbReference type="Gene3D" id="1.20.1550.10">
    <property type="entry name" value="DsbB-like"/>
    <property type="match status" value="1"/>
</dbReference>
<keyword evidence="17" id="KW-1185">Reference proteome</keyword>
<evidence type="ECO:0000256" key="12">
    <source>
        <dbReference type="ARBA" id="ARBA00023186"/>
    </source>
</evidence>
<evidence type="ECO:0000256" key="7">
    <source>
        <dbReference type="ARBA" id="ARBA00022982"/>
    </source>
</evidence>
<evidence type="ECO:0000256" key="9">
    <source>
        <dbReference type="ARBA" id="ARBA00023002"/>
    </source>
</evidence>
<dbReference type="InterPro" id="IPR023380">
    <property type="entry name" value="DsbB-like_sf"/>
</dbReference>
<evidence type="ECO:0000313" key="17">
    <source>
        <dbReference type="Proteomes" id="UP000241771"/>
    </source>
</evidence>
<keyword evidence="9 14" id="KW-0560">Oxidoreductase</keyword>
<feature type="topological domain" description="Periplasmic" evidence="14">
    <location>
        <begin position="93"/>
        <end position="147"/>
    </location>
</feature>
<feature type="disulfide bond" description="Redox-active" evidence="14">
    <location>
        <begin position="107"/>
        <end position="133"/>
    </location>
</feature>
<dbReference type="GO" id="GO:0005886">
    <property type="term" value="C:plasma membrane"/>
    <property type="evidence" value="ECO:0007669"/>
    <property type="project" value="UniProtKB-SubCell"/>
</dbReference>
<name>A0A2T3NXQ7_9GAMM</name>
<comment type="caution">
    <text evidence="16">The sequence shown here is derived from an EMBL/GenBank/DDBJ whole genome shotgun (WGS) entry which is preliminary data.</text>
</comment>
<keyword evidence="8 14" id="KW-1133">Transmembrane helix</keyword>
<dbReference type="Proteomes" id="UP000241771">
    <property type="component" value="Unassembled WGS sequence"/>
</dbReference>
<dbReference type="PANTHER" id="PTHR36570:SF2">
    <property type="entry name" value="DISULFIDE BOND FORMATION PROTEIN B"/>
    <property type="match status" value="1"/>
</dbReference>
<dbReference type="GO" id="GO:0009055">
    <property type="term" value="F:electron transfer activity"/>
    <property type="evidence" value="ECO:0007669"/>
    <property type="project" value="UniProtKB-UniRule"/>
</dbReference>
<evidence type="ECO:0000256" key="13">
    <source>
        <dbReference type="ARBA" id="ARBA00023284"/>
    </source>
</evidence>
<feature type="topological domain" description="Periplasmic" evidence="14">
    <location>
        <begin position="34"/>
        <end position="51"/>
    </location>
</feature>
<comment type="similarity">
    <text evidence="2 14">Belongs to the DsbB family.</text>
</comment>
<dbReference type="SUPFAM" id="SSF158442">
    <property type="entry name" value="DsbB-like"/>
    <property type="match status" value="1"/>
</dbReference>
<organism evidence="16 17">
    <name type="scientific">Photobacterium sanctipauli</name>
    <dbReference type="NCBI Taxonomy" id="1342794"/>
    <lineage>
        <taxon>Bacteria</taxon>
        <taxon>Pseudomonadati</taxon>
        <taxon>Pseudomonadota</taxon>
        <taxon>Gammaproteobacteria</taxon>
        <taxon>Vibrionales</taxon>
        <taxon>Vibrionaceae</taxon>
        <taxon>Photobacterium</taxon>
    </lineage>
</organism>
<dbReference type="InterPro" id="IPR050183">
    <property type="entry name" value="DsbB"/>
</dbReference>
<dbReference type="EMBL" id="PYMA01000002">
    <property type="protein sequence ID" value="PSW21022.1"/>
    <property type="molecule type" value="Genomic_DNA"/>
</dbReference>
<comment type="caution">
    <text evidence="14">Lacks conserved residue(s) required for the propagation of feature annotation.</text>
</comment>
<evidence type="ECO:0000256" key="11">
    <source>
        <dbReference type="ARBA" id="ARBA00023157"/>
    </source>
</evidence>
<feature type="disulfide bond" description="Redox-active" evidence="14">
    <location>
        <begin position="43"/>
        <end position="46"/>
    </location>
</feature>
<feature type="transmembrane region" description="Helical" evidence="15">
    <location>
        <begin position="148"/>
        <end position="169"/>
    </location>
</feature>
<feature type="transmembrane region" description="Helical" evidence="15">
    <location>
        <begin position="47"/>
        <end position="66"/>
    </location>
</feature>
<sequence length="174" mass="19668">MHTMHFLYTFSKSRLSWFLLFAFVIFFEAAALFFQHVMKLDPCVMCIYERVAMMGIGFAALLGMIAPQNAIIRWSGLAAWGYTAYSGLALAQEHVGYQFNPSPFATCDLFVTFPDWAPLNKWVPWMFEANGDCAKVVWQFLGQSMPQWLVIIFAANLAALAIIVVAQFLGTKED</sequence>
<comment type="function">
    <text evidence="14">Required for disulfide bond formation in some periplasmic proteins. Acts by oxidizing the DsbA protein.</text>
</comment>
<evidence type="ECO:0000256" key="1">
    <source>
        <dbReference type="ARBA" id="ARBA00004429"/>
    </source>
</evidence>
<evidence type="ECO:0000256" key="3">
    <source>
        <dbReference type="ARBA" id="ARBA00022448"/>
    </source>
</evidence>
<keyword evidence="13 14" id="KW-0676">Redox-active center</keyword>
<evidence type="ECO:0000256" key="4">
    <source>
        <dbReference type="ARBA" id="ARBA00022475"/>
    </source>
</evidence>
<keyword evidence="10 14" id="KW-0472">Membrane</keyword>
<evidence type="ECO:0000256" key="5">
    <source>
        <dbReference type="ARBA" id="ARBA00022519"/>
    </source>
</evidence>
<keyword evidence="12 14" id="KW-0143">Chaperone</keyword>
<dbReference type="GO" id="GO:0015035">
    <property type="term" value="F:protein-disulfide reductase activity"/>
    <property type="evidence" value="ECO:0007669"/>
    <property type="project" value="UniProtKB-UniRule"/>
</dbReference>
<dbReference type="InterPro" id="IPR003752">
    <property type="entry name" value="DiS_bond_form_DsbB/BdbC"/>
</dbReference>
<dbReference type="InterPro" id="IPR022920">
    <property type="entry name" value="Disulphide_bond_form_DsbB"/>
</dbReference>
<accession>A0A2T3NXQ7</accession>
<keyword evidence="3 14" id="KW-0813">Transport</keyword>
<keyword evidence="6 14" id="KW-0812">Transmembrane</keyword>
<evidence type="ECO:0000256" key="6">
    <source>
        <dbReference type="ARBA" id="ARBA00022692"/>
    </source>
</evidence>
<keyword evidence="4 14" id="KW-1003">Cell membrane</keyword>
<dbReference type="GO" id="GO:0006457">
    <property type="term" value="P:protein folding"/>
    <property type="evidence" value="ECO:0007669"/>
    <property type="project" value="InterPro"/>
</dbReference>
<comment type="subcellular location">
    <subcellularLocation>
        <location evidence="1">Cell inner membrane</location>
        <topology evidence="1">Multi-pass membrane protein</topology>
    </subcellularLocation>
    <subcellularLocation>
        <location evidence="14">Cell membrane</location>
        <topology evidence="14">Multi-pass membrane protein</topology>
    </subcellularLocation>
</comment>